<accession>A0ABZ0UQV0</accession>
<evidence type="ECO:0000256" key="4">
    <source>
        <dbReference type="ARBA" id="ARBA00022741"/>
    </source>
</evidence>
<protein>
    <recommendedName>
        <fullName evidence="8">ADP,ATP carrier protein</fullName>
    </recommendedName>
</protein>
<keyword evidence="2 8" id="KW-0813">Transport</keyword>
<evidence type="ECO:0000256" key="7">
    <source>
        <dbReference type="ARBA" id="ARBA00023136"/>
    </source>
</evidence>
<keyword evidence="4 8" id="KW-0547">Nucleotide-binding</keyword>
<evidence type="ECO:0000256" key="6">
    <source>
        <dbReference type="ARBA" id="ARBA00022989"/>
    </source>
</evidence>
<feature type="transmembrane region" description="Helical" evidence="8">
    <location>
        <begin position="85"/>
        <end position="104"/>
    </location>
</feature>
<comment type="subcellular location">
    <subcellularLocation>
        <location evidence="1 8">Membrane</location>
        <topology evidence="1 8">Multi-pass membrane protein</topology>
    </subcellularLocation>
</comment>
<feature type="transmembrane region" description="Helical" evidence="8">
    <location>
        <begin position="227"/>
        <end position="250"/>
    </location>
</feature>
<feature type="transmembrane region" description="Helical" evidence="8">
    <location>
        <begin position="154"/>
        <end position="176"/>
    </location>
</feature>
<keyword evidence="7 8" id="KW-0472">Membrane</keyword>
<name>A0ABZ0UQV0_9RICK</name>
<proteinExistence type="inferred from homology"/>
<comment type="function">
    <text evidence="8">Provides the rickettsial cell with host ATP in exchange for rickettsial ADP. This is an obligate exchange system. This energy acquiring activity is an important component of rickettsial parasitism.</text>
</comment>
<evidence type="ECO:0000256" key="3">
    <source>
        <dbReference type="ARBA" id="ARBA00022692"/>
    </source>
</evidence>
<evidence type="ECO:0000313" key="9">
    <source>
        <dbReference type="EMBL" id="WPX97621.1"/>
    </source>
</evidence>
<evidence type="ECO:0000256" key="5">
    <source>
        <dbReference type="ARBA" id="ARBA00022840"/>
    </source>
</evidence>
<gene>
    <name evidence="9" type="ORF">Fokcrypt_00127</name>
</gene>
<keyword evidence="10" id="KW-1185">Reference proteome</keyword>
<feature type="transmembrane region" description="Helical" evidence="8">
    <location>
        <begin position="188"/>
        <end position="211"/>
    </location>
</feature>
<keyword evidence="5 8" id="KW-0067">ATP-binding</keyword>
<dbReference type="Proteomes" id="UP001325140">
    <property type="component" value="Chromosome"/>
</dbReference>
<dbReference type="SUPFAM" id="SSF103473">
    <property type="entry name" value="MFS general substrate transporter"/>
    <property type="match status" value="1"/>
</dbReference>
<evidence type="ECO:0000313" key="10">
    <source>
        <dbReference type="Proteomes" id="UP001325140"/>
    </source>
</evidence>
<dbReference type="RefSeq" id="WP_323722278.1">
    <property type="nucleotide sequence ID" value="NZ_CP110343.1"/>
</dbReference>
<keyword evidence="6 8" id="KW-1133">Transmembrane helix</keyword>
<dbReference type="Pfam" id="PF03219">
    <property type="entry name" value="TLC"/>
    <property type="match status" value="1"/>
</dbReference>
<dbReference type="InterPro" id="IPR004667">
    <property type="entry name" value="ADP_ATP_car_bac_type"/>
</dbReference>
<sequence length="291" mass="33160">MTQEIESVLNCGNIAYKYKEIMNNRLRAVSYSRFFKRFFSLSKVEFWKLMLSGLLFFLIISSYTIVRELQNVIFPAFLGLENMPLSKLATLLSLLPAALVDAYLIDRVRRATLLVVYLAVWIIIGLYVSFGLPLDILDLTSEKIFLTTLQKSTVWAFFLFVEGYTIFLMSTFWSFTNSINDPKSAKHTYGFIVASSKLGGMLTAFLAWALFSTSIDLGFSVVGKLRLLMVVAVLLLIIAFFIVCIAMEYLPSDVFTGYHNVPITKEKVRKTVCLRVLSSYLPIDMFLEYLC</sequence>
<keyword evidence="3 8" id="KW-0812">Transmembrane</keyword>
<dbReference type="EMBL" id="CP110343">
    <property type="protein sequence ID" value="WPX97621.1"/>
    <property type="molecule type" value="Genomic_DNA"/>
</dbReference>
<feature type="transmembrane region" description="Helical" evidence="8">
    <location>
        <begin position="111"/>
        <end position="134"/>
    </location>
</feature>
<organism evidence="9 10">
    <name type="scientific">Candidatus Fokinia crypta</name>
    <dbReference type="NCBI Taxonomy" id="1920990"/>
    <lineage>
        <taxon>Bacteria</taxon>
        <taxon>Pseudomonadati</taxon>
        <taxon>Pseudomonadota</taxon>
        <taxon>Alphaproteobacteria</taxon>
        <taxon>Rickettsiales</taxon>
        <taxon>Candidatus Midichloriaceae</taxon>
        <taxon>Candidatus Fokinia</taxon>
    </lineage>
</organism>
<reference evidence="9" key="1">
    <citation type="submission" date="2022-10" db="EMBL/GenBank/DDBJ databases">
        <title>Host association and intracellularity evolved multiple times independently in the Rickettsiales.</title>
        <authorList>
            <person name="Castelli M."/>
            <person name="Nardi T."/>
            <person name="Gammuto L."/>
            <person name="Bellinzona G."/>
            <person name="Sabaneyeva E."/>
            <person name="Potekhin A."/>
            <person name="Serra V."/>
            <person name="Petroni G."/>
            <person name="Sassera D."/>
        </authorList>
    </citation>
    <scope>NUCLEOTIDE SEQUENCE [LARGE SCALE GENOMIC DNA]</scope>
    <source>
        <strain evidence="9">US_Bl 11III1</strain>
    </source>
</reference>
<evidence type="ECO:0000256" key="2">
    <source>
        <dbReference type="ARBA" id="ARBA00022448"/>
    </source>
</evidence>
<comment type="similarity">
    <text evidence="8">Belongs to the ADP/ATP translocase tlc family.</text>
</comment>
<evidence type="ECO:0000256" key="8">
    <source>
        <dbReference type="RuleBase" id="RU363121"/>
    </source>
</evidence>
<dbReference type="InterPro" id="IPR036259">
    <property type="entry name" value="MFS_trans_sf"/>
</dbReference>
<evidence type="ECO:0000256" key="1">
    <source>
        <dbReference type="ARBA" id="ARBA00004141"/>
    </source>
</evidence>
<dbReference type="Gene3D" id="1.20.1250.20">
    <property type="entry name" value="MFS general substrate transporter like domains"/>
    <property type="match status" value="1"/>
</dbReference>
<feature type="transmembrane region" description="Helical" evidence="8">
    <location>
        <begin position="46"/>
        <end position="65"/>
    </location>
</feature>